<dbReference type="EMBL" id="AMFJ01000507">
    <property type="protein sequence ID" value="EKE27253.1"/>
    <property type="molecule type" value="Genomic_DNA"/>
</dbReference>
<feature type="domain" description="GIY-YIG" evidence="2">
    <location>
        <begin position="4"/>
        <end position="81"/>
    </location>
</feature>
<dbReference type="Pfam" id="PF01541">
    <property type="entry name" value="GIY-YIG"/>
    <property type="match status" value="1"/>
</dbReference>
<dbReference type="InterPro" id="IPR000305">
    <property type="entry name" value="GIY-YIG_endonuc"/>
</dbReference>
<dbReference type="CDD" id="cd10448">
    <property type="entry name" value="GIY-YIG_unchar_3"/>
    <property type="match status" value="1"/>
</dbReference>
<evidence type="ECO:0000313" key="3">
    <source>
        <dbReference type="EMBL" id="EKE27253.1"/>
    </source>
</evidence>
<comment type="similarity">
    <text evidence="1">Belongs to the UPF0213 family.</text>
</comment>
<dbReference type="Gene3D" id="3.40.1440.10">
    <property type="entry name" value="GIY-YIG endonuclease"/>
    <property type="match status" value="1"/>
</dbReference>
<accession>K2FW97</accession>
<dbReference type="InterPro" id="IPR050190">
    <property type="entry name" value="UPF0213_domain"/>
</dbReference>
<dbReference type="SUPFAM" id="SSF82771">
    <property type="entry name" value="GIY-YIG endonuclease"/>
    <property type="match status" value="1"/>
</dbReference>
<gene>
    <name evidence="3" type="ORF">ACD_3C00233G0006</name>
</gene>
<sequence>MQHKRWFVYIMTNQKYWTLYIWVTSDLIKRIWEHKNKFVDWFTKTYDLERLVYYEVFENIVFAIEREKKLKNWHRQWKLNAIDKFNPDWIDLYDKL</sequence>
<evidence type="ECO:0000256" key="1">
    <source>
        <dbReference type="ARBA" id="ARBA00007435"/>
    </source>
</evidence>
<dbReference type="AlphaFoldDB" id="K2FW97"/>
<evidence type="ECO:0000259" key="2">
    <source>
        <dbReference type="PROSITE" id="PS50164"/>
    </source>
</evidence>
<reference evidence="3" key="1">
    <citation type="journal article" date="2012" name="Science">
        <title>Fermentation, hydrogen, and sulfur metabolism in multiple uncultivated bacterial phyla.</title>
        <authorList>
            <person name="Wrighton K.C."/>
            <person name="Thomas B.C."/>
            <person name="Sharon I."/>
            <person name="Miller C.S."/>
            <person name="Castelle C.J."/>
            <person name="VerBerkmoes N.C."/>
            <person name="Wilkins M.J."/>
            <person name="Hettich R.L."/>
            <person name="Lipton M.S."/>
            <person name="Williams K.H."/>
            <person name="Long P.E."/>
            <person name="Banfield J.F."/>
        </authorList>
    </citation>
    <scope>NUCLEOTIDE SEQUENCE [LARGE SCALE GENOMIC DNA]</scope>
</reference>
<organism evidence="3">
    <name type="scientific">uncultured bacterium</name>
    <name type="common">gcode 4</name>
    <dbReference type="NCBI Taxonomy" id="1234023"/>
    <lineage>
        <taxon>Bacteria</taxon>
        <taxon>environmental samples</taxon>
    </lineage>
</organism>
<dbReference type="PANTHER" id="PTHR34477:SF5">
    <property type="entry name" value="BSL5627 PROTEIN"/>
    <property type="match status" value="1"/>
</dbReference>
<dbReference type="InterPro" id="IPR035901">
    <property type="entry name" value="GIY-YIG_endonuc_sf"/>
</dbReference>
<dbReference type="PANTHER" id="PTHR34477">
    <property type="entry name" value="UPF0213 PROTEIN YHBQ"/>
    <property type="match status" value="1"/>
</dbReference>
<dbReference type="PROSITE" id="PS50164">
    <property type="entry name" value="GIY_YIG"/>
    <property type="match status" value="1"/>
</dbReference>
<proteinExistence type="inferred from homology"/>
<comment type="caution">
    <text evidence="3">The sequence shown here is derived from an EMBL/GenBank/DDBJ whole genome shotgun (WGS) entry which is preliminary data.</text>
</comment>
<name>K2FW97_9BACT</name>
<protein>
    <recommendedName>
        <fullName evidence="2">GIY-YIG domain-containing protein</fullName>
    </recommendedName>
</protein>